<accession>A0A6C6ZUM6</accession>
<gene>
    <name evidence="1" type="ordered locus">SeD_A4600</name>
</gene>
<evidence type="ECO:0000313" key="2">
    <source>
        <dbReference type="Proteomes" id="UP000008322"/>
    </source>
</evidence>
<dbReference type="Proteomes" id="UP000008322">
    <property type="component" value="Chromosome"/>
</dbReference>
<proteinExistence type="predicted"/>
<evidence type="ECO:0000313" key="1">
    <source>
        <dbReference type="EMBL" id="ACH73985.1"/>
    </source>
</evidence>
<protein>
    <submittedName>
        <fullName evidence="1">Uncharacterized protein</fullName>
    </submittedName>
</protein>
<reference evidence="1 2" key="1">
    <citation type="journal article" date="2011" name="J. Bacteriol.">
        <title>Comparative genomics of 28 Salmonella enterica isolates: evidence for CRISPR-mediated adaptive sublineage evolution.</title>
        <authorList>
            <person name="Fricke W.F."/>
            <person name="Mammel M.K."/>
            <person name="McDermott P.F."/>
            <person name="Tartera C."/>
            <person name="White D.G."/>
            <person name="Leclerc J.E."/>
            <person name="Ravel J."/>
            <person name="Cebula T.A."/>
        </authorList>
    </citation>
    <scope>NUCLEOTIDE SEQUENCE [LARGE SCALE GENOMIC DNA]</scope>
    <source>
        <strain evidence="1 2">CT_02021853</strain>
    </source>
</reference>
<organism evidence="1 2">
    <name type="scientific">Salmonella dublin (strain CT_02021853)</name>
    <dbReference type="NCBI Taxonomy" id="439851"/>
    <lineage>
        <taxon>Bacteria</taxon>
        <taxon>Pseudomonadati</taxon>
        <taxon>Pseudomonadota</taxon>
        <taxon>Gammaproteobacteria</taxon>
        <taxon>Enterobacterales</taxon>
        <taxon>Enterobacteriaceae</taxon>
        <taxon>Salmonella</taxon>
    </lineage>
</organism>
<dbReference type="KEGG" id="sed:SeD_A4600"/>
<dbReference type="EMBL" id="CP001144">
    <property type="protein sequence ID" value="ACH73985.1"/>
    <property type="molecule type" value="Genomic_DNA"/>
</dbReference>
<dbReference type="AlphaFoldDB" id="A0A6C6ZUM6"/>
<name>A0A6C6ZUM6_SALDC</name>
<sequence length="39" mass="4412">MPYPAYRITYGKPGGVQRQQALTLCAIRQFIASELQENV</sequence>